<keyword evidence="2" id="KW-1185">Reference proteome</keyword>
<dbReference type="Gene3D" id="2.60.200.60">
    <property type="match status" value="2"/>
</dbReference>
<name>A0A368NSB9_9GAMM</name>
<evidence type="ECO:0000313" key="2">
    <source>
        <dbReference type="Proteomes" id="UP000252558"/>
    </source>
</evidence>
<dbReference type="CDD" id="cd14738">
    <property type="entry name" value="PAAR_2"/>
    <property type="match status" value="1"/>
</dbReference>
<proteinExistence type="predicted"/>
<gene>
    <name evidence="1" type="ORF">DU002_01815</name>
</gene>
<protein>
    <submittedName>
        <fullName evidence="1">Type VI secretion protein</fullName>
    </submittedName>
</protein>
<sequence>MGKPAATLTSFHVCPKVTSKVPHVGGPVVGGSGNVLIGGLPAACKGDKLICIGPPDTIKQGSSSVKINGKPAARLGDGTAHGGKIVVGNPTVLIG</sequence>
<dbReference type="InterPro" id="IPR008727">
    <property type="entry name" value="PAAR_motif"/>
</dbReference>
<dbReference type="Pfam" id="PF05488">
    <property type="entry name" value="PAAR_motif"/>
    <property type="match status" value="1"/>
</dbReference>
<dbReference type="Proteomes" id="UP000252558">
    <property type="component" value="Unassembled WGS sequence"/>
</dbReference>
<accession>A0A368NSB9</accession>
<organism evidence="1 2">
    <name type="scientific">Corallincola holothuriorum</name>
    <dbReference type="NCBI Taxonomy" id="2282215"/>
    <lineage>
        <taxon>Bacteria</taxon>
        <taxon>Pseudomonadati</taxon>
        <taxon>Pseudomonadota</taxon>
        <taxon>Gammaproteobacteria</taxon>
        <taxon>Alteromonadales</taxon>
        <taxon>Psychromonadaceae</taxon>
        <taxon>Corallincola</taxon>
    </lineage>
</organism>
<dbReference type="AlphaFoldDB" id="A0A368NSB9"/>
<dbReference type="OrthoDB" id="9807902at2"/>
<reference evidence="1 2" key="1">
    <citation type="submission" date="2018-07" db="EMBL/GenBank/DDBJ databases">
        <title>Corallincola holothuriorum sp. nov., a new facultative anaerobe isolated from sea cucumber Apostichopus japonicus.</title>
        <authorList>
            <person name="Xia H."/>
        </authorList>
    </citation>
    <scope>NUCLEOTIDE SEQUENCE [LARGE SCALE GENOMIC DNA]</scope>
    <source>
        <strain evidence="1 2">C4</strain>
    </source>
</reference>
<dbReference type="EMBL" id="QPID01000001">
    <property type="protein sequence ID" value="RCU52725.1"/>
    <property type="molecule type" value="Genomic_DNA"/>
</dbReference>
<comment type="caution">
    <text evidence="1">The sequence shown here is derived from an EMBL/GenBank/DDBJ whole genome shotgun (WGS) entry which is preliminary data.</text>
</comment>
<evidence type="ECO:0000313" key="1">
    <source>
        <dbReference type="EMBL" id="RCU52725.1"/>
    </source>
</evidence>
<dbReference type="RefSeq" id="WP_114336633.1">
    <property type="nucleotide sequence ID" value="NZ_QPID01000001.1"/>
</dbReference>